<dbReference type="PANTHER" id="PTHR38463:SF1">
    <property type="entry name" value="STRESS RESPONSE PROTEIN YSNF"/>
    <property type="match status" value="1"/>
</dbReference>
<feature type="domain" description="DUF2382" evidence="3">
    <location>
        <begin position="153"/>
        <end position="259"/>
    </location>
</feature>
<dbReference type="SUPFAM" id="SSF50346">
    <property type="entry name" value="PRC-barrel domain"/>
    <property type="match status" value="1"/>
</dbReference>
<evidence type="ECO:0008006" key="6">
    <source>
        <dbReference type="Google" id="ProtNLM"/>
    </source>
</evidence>
<dbReference type="RefSeq" id="WP_009482938.1">
    <property type="nucleotide sequence ID" value="NZ_BAFE01000073.1"/>
</dbReference>
<dbReference type="GO" id="GO:0019684">
    <property type="term" value="P:photosynthesis, light reaction"/>
    <property type="evidence" value="ECO:0007669"/>
    <property type="project" value="InterPro"/>
</dbReference>
<dbReference type="PANTHER" id="PTHR38463">
    <property type="entry name" value="STRESS RESPONSE PROTEIN YSNF"/>
    <property type="match status" value="1"/>
</dbReference>
<reference evidence="4 5" key="1">
    <citation type="submission" date="2012-02" db="EMBL/GenBank/DDBJ databases">
        <title>Whole genome shotgun sequence of Mobilicoccus pelagius NBRC 104925.</title>
        <authorList>
            <person name="Yoshida Y."/>
            <person name="Hosoyama A."/>
            <person name="Tsuchikane K."/>
            <person name="Katsumata H."/>
            <person name="Yamazaki S."/>
            <person name="Fujita N."/>
        </authorList>
    </citation>
    <scope>NUCLEOTIDE SEQUENCE [LARGE SCALE GENOMIC DNA]</scope>
    <source>
        <strain evidence="4 5">NBRC 104925</strain>
    </source>
</reference>
<dbReference type="InterPro" id="IPR011033">
    <property type="entry name" value="PRC_barrel-like_sf"/>
</dbReference>
<accession>H5UTI2</accession>
<dbReference type="STRING" id="1089455.MOPEL_096_00470"/>
<dbReference type="InterPro" id="IPR052967">
    <property type="entry name" value="Stress_Response_Assoc"/>
</dbReference>
<proteinExistence type="predicted"/>
<dbReference type="InterPro" id="IPR019060">
    <property type="entry name" value="DUF2382"/>
</dbReference>
<dbReference type="OrthoDB" id="3712018at2"/>
<evidence type="ECO:0000313" key="4">
    <source>
        <dbReference type="EMBL" id="GAB49040.1"/>
    </source>
</evidence>
<dbReference type="InterPro" id="IPR027275">
    <property type="entry name" value="PRC-brl_dom"/>
</dbReference>
<name>H5UTI2_9MICO</name>
<keyword evidence="5" id="KW-1185">Reference proteome</keyword>
<feature type="region of interest" description="Disordered" evidence="1">
    <location>
        <begin position="129"/>
        <end position="150"/>
    </location>
</feature>
<dbReference type="Proteomes" id="UP000004367">
    <property type="component" value="Unassembled WGS sequence"/>
</dbReference>
<feature type="region of interest" description="Disordered" evidence="1">
    <location>
        <begin position="231"/>
        <end position="277"/>
    </location>
</feature>
<dbReference type="eggNOG" id="COG3861">
    <property type="taxonomic scope" value="Bacteria"/>
</dbReference>
<dbReference type="NCBIfam" id="TIGR02271">
    <property type="entry name" value="YsnF/AvaK domain"/>
    <property type="match status" value="1"/>
</dbReference>
<dbReference type="Pfam" id="PF09557">
    <property type="entry name" value="DUF2382"/>
    <property type="match status" value="1"/>
</dbReference>
<evidence type="ECO:0000259" key="2">
    <source>
        <dbReference type="Pfam" id="PF05239"/>
    </source>
</evidence>
<dbReference type="Pfam" id="PF05239">
    <property type="entry name" value="PRC"/>
    <property type="match status" value="1"/>
</dbReference>
<feature type="domain" description="PRC-barrel" evidence="2">
    <location>
        <begin position="9"/>
        <end position="78"/>
    </location>
</feature>
<organism evidence="4 5">
    <name type="scientific">Mobilicoccus pelagius NBRC 104925</name>
    <dbReference type="NCBI Taxonomy" id="1089455"/>
    <lineage>
        <taxon>Bacteria</taxon>
        <taxon>Bacillati</taxon>
        <taxon>Actinomycetota</taxon>
        <taxon>Actinomycetes</taxon>
        <taxon>Micrococcales</taxon>
        <taxon>Dermatophilaceae</taxon>
        <taxon>Mobilicoccus</taxon>
    </lineage>
</organism>
<evidence type="ECO:0000256" key="1">
    <source>
        <dbReference type="SAM" id="MobiDB-lite"/>
    </source>
</evidence>
<protein>
    <recommendedName>
        <fullName evidence="6">DUF2382 domain-containing protein</fullName>
    </recommendedName>
</protein>
<dbReference type="InterPro" id="IPR014747">
    <property type="entry name" value="Bac_photo_RC_H_C"/>
</dbReference>
<dbReference type="GO" id="GO:0030077">
    <property type="term" value="C:plasma membrane light-harvesting complex"/>
    <property type="evidence" value="ECO:0007669"/>
    <property type="project" value="InterPro"/>
</dbReference>
<sequence length="277" mass="31792">MFDQNTTQEDISRLSNAEVIDQNGDKVGGVGQIYLDDQTSRPTWVTVKTGLFGTKETFVPLDQATREGDAIRVPYTKDFIKDAPKMEADHHISESEEEELYRYYNLDRGYNDTDVNRRDADVDRRDAVAGEVREDRADLRDREDHTDDGSVVRREEELRVGKERVGAGRVHLRKHVVTDTETVEVPVEREEVHVVREPVRDGEVGGRIGGDENVSVELHEERPVVEKETVAKERVGLEKETHRDTEQVSAEVRKEQVEVEREGDVRRDDASRDDTRR</sequence>
<gene>
    <name evidence="4" type="ORF">MOPEL_096_00470</name>
</gene>
<dbReference type="Gene3D" id="3.90.50.10">
    <property type="entry name" value="Photosynthetic Reaction Center, subunit H, domain 2"/>
    <property type="match status" value="1"/>
</dbReference>
<evidence type="ECO:0000259" key="3">
    <source>
        <dbReference type="Pfam" id="PF09557"/>
    </source>
</evidence>
<dbReference type="EMBL" id="BAFE01000073">
    <property type="protein sequence ID" value="GAB49040.1"/>
    <property type="molecule type" value="Genomic_DNA"/>
</dbReference>
<dbReference type="AlphaFoldDB" id="H5UTI2"/>
<evidence type="ECO:0000313" key="5">
    <source>
        <dbReference type="Proteomes" id="UP000004367"/>
    </source>
</evidence>
<comment type="caution">
    <text evidence="4">The sequence shown here is derived from an EMBL/GenBank/DDBJ whole genome shotgun (WGS) entry which is preliminary data.</text>
</comment>